<dbReference type="RefSeq" id="XP_064658787.1">
    <property type="nucleotide sequence ID" value="XM_064802662.1"/>
</dbReference>
<keyword evidence="2" id="KW-1185">Reference proteome</keyword>
<accession>A0AAV9P8F5</accession>
<evidence type="ECO:0000313" key="2">
    <source>
        <dbReference type="Proteomes" id="UP001337655"/>
    </source>
</evidence>
<dbReference type="Proteomes" id="UP001337655">
    <property type="component" value="Unassembled WGS sequence"/>
</dbReference>
<sequence length="87" mass="10240">MDAARFRKYIRVTTQTTVEQLFDMVQQNMNKRLSDQEVDEIELWPEGEEQFESFLVSKDDSLNWQWCVTELAKGPEDNLVVEGKVIL</sequence>
<name>A0AAV9P8F5_9PEZI</name>
<organism evidence="1 2">
    <name type="scientific">Saxophila tyrrhenica</name>
    <dbReference type="NCBI Taxonomy" id="1690608"/>
    <lineage>
        <taxon>Eukaryota</taxon>
        <taxon>Fungi</taxon>
        <taxon>Dikarya</taxon>
        <taxon>Ascomycota</taxon>
        <taxon>Pezizomycotina</taxon>
        <taxon>Dothideomycetes</taxon>
        <taxon>Dothideomycetidae</taxon>
        <taxon>Mycosphaerellales</taxon>
        <taxon>Extremaceae</taxon>
        <taxon>Saxophila</taxon>
    </lineage>
</organism>
<dbReference type="EMBL" id="JAVRRT010000008">
    <property type="protein sequence ID" value="KAK5169441.1"/>
    <property type="molecule type" value="Genomic_DNA"/>
</dbReference>
<proteinExistence type="predicted"/>
<protein>
    <submittedName>
        <fullName evidence="1">Uncharacterized protein</fullName>
    </submittedName>
</protein>
<gene>
    <name evidence="1" type="ORF">LTR77_005417</name>
</gene>
<dbReference type="GeneID" id="89926758"/>
<reference evidence="1 2" key="1">
    <citation type="submission" date="2023-08" db="EMBL/GenBank/DDBJ databases">
        <title>Black Yeasts Isolated from many extreme environments.</title>
        <authorList>
            <person name="Coleine C."/>
            <person name="Stajich J.E."/>
            <person name="Selbmann L."/>
        </authorList>
    </citation>
    <scope>NUCLEOTIDE SEQUENCE [LARGE SCALE GENOMIC DNA]</scope>
    <source>
        <strain evidence="1 2">CCFEE 5935</strain>
    </source>
</reference>
<evidence type="ECO:0000313" key="1">
    <source>
        <dbReference type="EMBL" id="KAK5169441.1"/>
    </source>
</evidence>
<dbReference type="AlphaFoldDB" id="A0AAV9P8F5"/>
<comment type="caution">
    <text evidence="1">The sequence shown here is derived from an EMBL/GenBank/DDBJ whole genome shotgun (WGS) entry which is preliminary data.</text>
</comment>